<evidence type="ECO:0000313" key="3">
    <source>
        <dbReference type="Proteomes" id="UP001249851"/>
    </source>
</evidence>
<feature type="compositionally biased region" description="Basic and acidic residues" evidence="1">
    <location>
        <begin position="429"/>
        <end position="450"/>
    </location>
</feature>
<keyword evidence="3" id="KW-1185">Reference proteome</keyword>
<reference evidence="2" key="2">
    <citation type="journal article" date="2023" name="Science">
        <title>Genomic signatures of disease resistance in endangered staghorn corals.</title>
        <authorList>
            <person name="Vollmer S.V."/>
            <person name="Selwyn J.D."/>
            <person name="Despard B.A."/>
            <person name="Roesel C.L."/>
        </authorList>
    </citation>
    <scope>NUCLEOTIDE SEQUENCE</scope>
    <source>
        <strain evidence="2">K2</strain>
    </source>
</reference>
<feature type="region of interest" description="Disordered" evidence="1">
    <location>
        <begin position="420"/>
        <end position="484"/>
    </location>
</feature>
<evidence type="ECO:0000256" key="1">
    <source>
        <dbReference type="SAM" id="MobiDB-lite"/>
    </source>
</evidence>
<feature type="compositionally biased region" description="Basic and acidic residues" evidence="1">
    <location>
        <begin position="264"/>
        <end position="315"/>
    </location>
</feature>
<feature type="region of interest" description="Disordered" evidence="1">
    <location>
        <begin position="235"/>
        <end position="333"/>
    </location>
</feature>
<comment type="caution">
    <text evidence="2">The sequence shown here is derived from an EMBL/GenBank/DDBJ whole genome shotgun (WGS) entry which is preliminary data.</text>
</comment>
<protein>
    <submittedName>
        <fullName evidence="2">Uncharacterized protein</fullName>
    </submittedName>
</protein>
<feature type="region of interest" description="Disordered" evidence="1">
    <location>
        <begin position="692"/>
        <end position="728"/>
    </location>
</feature>
<gene>
    <name evidence="2" type="ORF">P5673_003451</name>
</gene>
<name>A0AAD9R2Q1_ACRCE</name>
<feature type="region of interest" description="Disordered" evidence="1">
    <location>
        <begin position="22"/>
        <end position="83"/>
    </location>
</feature>
<reference evidence="2" key="1">
    <citation type="journal article" date="2023" name="G3 (Bethesda)">
        <title>Whole genome assembly and annotation of the endangered Caribbean coral Acropora cervicornis.</title>
        <authorList>
            <person name="Selwyn J.D."/>
            <person name="Vollmer S.V."/>
        </authorList>
    </citation>
    <scope>NUCLEOTIDE SEQUENCE</scope>
    <source>
        <strain evidence="2">K2</strain>
    </source>
</reference>
<feature type="compositionally biased region" description="Basic residues" evidence="1">
    <location>
        <begin position="252"/>
        <end position="263"/>
    </location>
</feature>
<feature type="compositionally biased region" description="Basic residues" evidence="1">
    <location>
        <begin position="698"/>
        <end position="711"/>
    </location>
</feature>
<feature type="compositionally biased region" description="Polar residues" evidence="1">
    <location>
        <begin position="38"/>
        <end position="53"/>
    </location>
</feature>
<feature type="compositionally biased region" description="Polar residues" evidence="1">
    <location>
        <begin position="141"/>
        <end position="155"/>
    </location>
</feature>
<evidence type="ECO:0000313" key="2">
    <source>
        <dbReference type="EMBL" id="KAK2572023.1"/>
    </source>
</evidence>
<dbReference type="Proteomes" id="UP001249851">
    <property type="component" value="Unassembled WGS sequence"/>
</dbReference>
<proteinExistence type="predicted"/>
<organism evidence="2 3">
    <name type="scientific">Acropora cervicornis</name>
    <name type="common">Staghorn coral</name>
    <dbReference type="NCBI Taxonomy" id="6130"/>
    <lineage>
        <taxon>Eukaryota</taxon>
        <taxon>Metazoa</taxon>
        <taxon>Cnidaria</taxon>
        <taxon>Anthozoa</taxon>
        <taxon>Hexacorallia</taxon>
        <taxon>Scleractinia</taxon>
        <taxon>Astrocoeniina</taxon>
        <taxon>Acroporidae</taxon>
        <taxon>Acropora</taxon>
    </lineage>
</organism>
<dbReference type="AlphaFoldDB" id="A0AAD9R2Q1"/>
<dbReference type="EMBL" id="JARQWQ010000005">
    <property type="protein sequence ID" value="KAK2572023.1"/>
    <property type="molecule type" value="Genomic_DNA"/>
</dbReference>
<accession>A0AAD9R2Q1</accession>
<feature type="compositionally biased region" description="Basic and acidic residues" evidence="1">
    <location>
        <begin position="157"/>
        <end position="166"/>
    </location>
</feature>
<sequence length="922" mass="102873">MERIITLFDFLSSYVVPSRWNGRSNGHSIANVERTNDSNDNSADSGFQSSNVGSKDVASVDKKIQSTKASTSSEAGFCGTSRGEVRDIKSPNASTFRSSNVNFSSGKERSDLPPVDANLTTSRNVLLNNIEVIPDGKETSVKTNSWRSRTDTTLPQVHRDPRKELLSNEQQQTPGKLPVKNIEDNGKNKGFPNILSNVGKSLVEINQLTVFDRTSFRKKRSSMGKEDFINEPIIEVENGYESGQQPRTEKPRGRKSKKKKRDKRMGSAERSKEKQQQIGGKREGKADVCVEKTNHPAKEDEVKKEDHTATKDRCGIKPKPSKHRPGTGLGKWFKKHRGTVAPAPLDDRNNGVSPCLKFQEEKSFTGDASETHGSCSFTTSPNVKMVFLSERQENVSVLIVKDDPLEEAAEVDKVDNEVSKKSNVAALVKNDKPSEKDKKMKMGGDKASKEEVEEDESPKNVDARTEQETPAKQEKEEDSLSKKTAPSCFLSVHKKEGLVTEASRPTCKEKKGISQAAGLSVPCSMKRNLLKETVDNICLVSLNDGTSNQPKVSIKKKPSAHKPERSDLYIEKSECVGELASDFENGLKLRSDPVQTCKTVPVKQPPNKISVLSANRATPPRRSLVEIGLRPLPIVEDFLGSETFEIKDNIVSTEPLKARNSPKNLSLPPLNERGILDKKVRSVAMDNPVKSVAGKPKVAPRGRKNITKKGPKSSTASNPESKMFPADVKREPVLYQTLKKPQWDSGKPCLPSIKTQRTQLVEDFHEEKTHRQHKFEFEDEFEDWEHDGREPYEINGFFGKPVTAKTHNSPVPWKPVTAERPLGRKAIGQHCFVYESSSEDLSDFQLEEPQVLPRQVVPGEMSLPNKLPLFDGPAFSKFVDKHEGPIAWCRTLRVRKSLPNVVHQRHLTDDHVDIEDVEESFF</sequence>
<feature type="compositionally biased region" description="Basic and acidic residues" evidence="1">
    <location>
        <begin position="457"/>
        <end position="481"/>
    </location>
</feature>
<feature type="region of interest" description="Disordered" evidence="1">
    <location>
        <begin position="141"/>
        <end position="188"/>
    </location>
</feature>